<gene>
    <name evidence="2" type="ORF">GJ697_05880</name>
</gene>
<dbReference type="InterPro" id="IPR010982">
    <property type="entry name" value="Lambda_DNA-bd_dom_sf"/>
</dbReference>
<dbReference type="Pfam" id="PF13744">
    <property type="entry name" value="HTH_37"/>
    <property type="match status" value="1"/>
</dbReference>
<dbReference type="Gene3D" id="1.10.260.40">
    <property type="entry name" value="lambda repressor-like DNA-binding domains"/>
    <property type="match status" value="1"/>
</dbReference>
<dbReference type="RefSeq" id="WP_154369559.1">
    <property type="nucleotide sequence ID" value="NZ_WKJM01000003.1"/>
</dbReference>
<organism evidence="2 3">
    <name type="scientific">Duganella alba</name>
    <dbReference type="NCBI Taxonomy" id="2666081"/>
    <lineage>
        <taxon>Bacteria</taxon>
        <taxon>Pseudomonadati</taxon>
        <taxon>Pseudomonadota</taxon>
        <taxon>Betaproteobacteria</taxon>
        <taxon>Burkholderiales</taxon>
        <taxon>Oxalobacteraceae</taxon>
        <taxon>Telluria group</taxon>
        <taxon>Duganella</taxon>
    </lineage>
</organism>
<dbReference type="AlphaFoldDB" id="A0A6L5QCN0"/>
<keyword evidence="3" id="KW-1185">Reference proteome</keyword>
<dbReference type="GO" id="GO:0003677">
    <property type="term" value="F:DNA binding"/>
    <property type="evidence" value="ECO:0007669"/>
    <property type="project" value="InterPro"/>
</dbReference>
<comment type="caution">
    <text evidence="2">The sequence shown here is derived from an EMBL/GenBank/DDBJ whole genome shotgun (WGS) entry which is preliminary data.</text>
</comment>
<proteinExistence type="predicted"/>
<dbReference type="SUPFAM" id="SSF47413">
    <property type="entry name" value="lambda repressor-like DNA-binding domains"/>
    <property type="match status" value="1"/>
</dbReference>
<dbReference type="InterPro" id="IPR001387">
    <property type="entry name" value="Cro/C1-type_HTH"/>
</dbReference>
<evidence type="ECO:0000259" key="1">
    <source>
        <dbReference type="Pfam" id="PF13744"/>
    </source>
</evidence>
<feature type="domain" description="HigA2-like helix-turn-helix" evidence="1">
    <location>
        <begin position="17"/>
        <end position="87"/>
    </location>
</feature>
<accession>A0A6L5QCN0</accession>
<dbReference type="CDD" id="cd00093">
    <property type="entry name" value="HTH_XRE"/>
    <property type="match status" value="1"/>
</dbReference>
<dbReference type="EMBL" id="WKJM01000003">
    <property type="protein sequence ID" value="MRX07360.1"/>
    <property type="molecule type" value="Genomic_DNA"/>
</dbReference>
<dbReference type="Proteomes" id="UP000481037">
    <property type="component" value="Unassembled WGS sequence"/>
</dbReference>
<dbReference type="InterPro" id="IPR039554">
    <property type="entry name" value="HigA2-like_HTH"/>
</dbReference>
<sequence>MNTIINGVPIEEGSGNVYADLGYPDAEEMLTKAELVHQLQQRIDTLEITPQQAAELVGMPESWLSDLLNGRFRNISQTTIIGCLERIVTAS</sequence>
<evidence type="ECO:0000313" key="2">
    <source>
        <dbReference type="EMBL" id="MRX07360.1"/>
    </source>
</evidence>
<name>A0A6L5QCN0_9BURK</name>
<protein>
    <submittedName>
        <fullName evidence="2">Transcriptional regulator</fullName>
    </submittedName>
</protein>
<evidence type="ECO:0000313" key="3">
    <source>
        <dbReference type="Proteomes" id="UP000481037"/>
    </source>
</evidence>
<reference evidence="2 3" key="1">
    <citation type="submission" date="2019-11" db="EMBL/GenBank/DDBJ databases">
        <title>Novel species isolated from a subtropical stream in China.</title>
        <authorList>
            <person name="Lu H."/>
        </authorList>
    </citation>
    <scope>NUCLEOTIDE SEQUENCE [LARGE SCALE GENOMIC DNA]</scope>
    <source>
        <strain evidence="2 3">FT25W</strain>
    </source>
</reference>